<evidence type="ECO:0000313" key="3">
    <source>
        <dbReference type="Proteomes" id="UP000006562"/>
    </source>
</evidence>
<dbReference type="AlphaFoldDB" id="A0A9P1JF18"/>
<evidence type="ECO:0000313" key="2">
    <source>
        <dbReference type="EMBL" id="CBI41728.1"/>
    </source>
</evidence>
<name>A0A9P1JF18_BACAS</name>
<proteinExistence type="predicted"/>
<protein>
    <submittedName>
        <fullName evidence="2">Uncharacterized protein</fullName>
    </submittedName>
</protein>
<reference evidence="2 3" key="1">
    <citation type="journal article" date="2011" name="Int. J. Syst. Evol. Microbiol.">
        <title>Relationship of Bacillus amyloliquefaciens clades associated with strains DSM 7T and FZB42T: a proposal for Bacillus amyloliquefaciens subsp. amyloliquefaciens subsp. nov. and Bacillus amyloliquefaciens subsp. plantarum subsp. nov. based on complete genome sequence comparisons.</title>
        <authorList>
            <person name="Borriss R."/>
            <person name="Chen X.H."/>
            <person name="Rueckert C."/>
            <person name="Blom J."/>
            <person name="Becker A."/>
            <person name="Baumgarth B."/>
            <person name="Fan B."/>
            <person name="Pukall R."/>
            <person name="Schumann P."/>
            <person name="Sproer C."/>
            <person name="Junge H."/>
            <person name="Vater J."/>
            <person name="Puhler A."/>
            <person name="Klenk H.P."/>
        </authorList>
    </citation>
    <scope>NUCLEOTIDE SEQUENCE [LARGE SCALE GENOMIC DNA]</scope>
    <source>
        <strain evidence="3">DSM 7</strain>
    </source>
</reference>
<organism evidence="2 3">
    <name type="scientific">Bacillus amyloliquefaciens (strain ATCC 23350 / DSM 7 / BCRC 11601 / CCUG 28519 / NBRC 15535 / NRRL B-14393 / F)</name>
    <dbReference type="NCBI Taxonomy" id="692420"/>
    <lineage>
        <taxon>Bacteria</taxon>
        <taxon>Bacillati</taxon>
        <taxon>Bacillota</taxon>
        <taxon>Bacilli</taxon>
        <taxon>Bacillales</taxon>
        <taxon>Bacillaceae</taxon>
        <taxon>Bacillus</taxon>
        <taxon>Bacillus amyloliquefaciens group</taxon>
    </lineage>
</organism>
<keyword evidence="3" id="KW-1185">Reference proteome</keyword>
<sequence length="286" mass="31649">MKKILFFLLSISLVTSIYGGTASAVEPKDSQRDKEQIKNYVENAVPLLQDSIEFLPKDSSLEKIEKTISKHYKNHPTPSAFNNPNLSTNNVFPEMKSQLDKYKGKALNINDFIFEQDKTESLGKVFTFKNENSTVKVFVGDIGDIQIIERKTVSAPKDSDDQASAKLSTRTERTTGIGYGTNGAKLFTLWAEGRFEYNGKKVSVAQKDGDYNKHFGGSGLDISVRKLGAERDASYGGYAYREVYSRIYVESVVGFKWLGVIINSKTVEAYIGAGANGAVYGGLKKI</sequence>
<reference evidence="3" key="2">
    <citation type="journal article" date="2011" name="J. Biotechnol.">
        <title>Genome sequence of B. amyloliquefaciens type strain DSM7(T) reveals differences to plant-associated B. amyloliquefaciens FZB42.</title>
        <authorList>
            <person name="Ruckert C."/>
            <person name="Blom J."/>
            <person name="Chen X."/>
            <person name="Reva O."/>
            <person name="Borriss R."/>
        </authorList>
    </citation>
    <scope>NUCLEOTIDE SEQUENCE [LARGE SCALE GENOMIC DNA]</scope>
    <source>
        <strain evidence="3">DSM 7</strain>
    </source>
</reference>
<feature type="signal peptide" evidence="1">
    <location>
        <begin position="1"/>
        <end position="24"/>
    </location>
</feature>
<gene>
    <name evidence="2" type="ordered locus">BAMF_0602</name>
</gene>
<feature type="chain" id="PRO_5040146789" evidence="1">
    <location>
        <begin position="25"/>
        <end position="286"/>
    </location>
</feature>
<keyword evidence="1" id="KW-0732">Signal</keyword>
<dbReference type="EMBL" id="FN597644">
    <property type="protein sequence ID" value="CBI41728.1"/>
    <property type="molecule type" value="Genomic_DNA"/>
</dbReference>
<accession>A0A9P1JF18</accession>
<dbReference type="KEGG" id="bao:BAMF_0602"/>
<evidence type="ECO:0000256" key="1">
    <source>
        <dbReference type="SAM" id="SignalP"/>
    </source>
</evidence>
<dbReference type="Proteomes" id="UP000006562">
    <property type="component" value="Chromosome"/>
</dbReference>
<dbReference type="RefSeq" id="WP_013351243.1">
    <property type="nucleotide sequence ID" value="NC_014551.1"/>
</dbReference>